<protein>
    <submittedName>
        <fullName evidence="2">(Perigord truffle) hypothetical protein</fullName>
    </submittedName>
</protein>
<proteinExistence type="predicted"/>
<dbReference type="Proteomes" id="UP000006911">
    <property type="component" value="Unassembled WGS sequence"/>
</dbReference>
<name>D5GNZ4_TUBMM</name>
<dbReference type="InParanoid" id="D5GNZ4"/>
<dbReference type="AlphaFoldDB" id="D5GNZ4"/>
<dbReference type="RefSeq" id="XP_002842046.1">
    <property type="nucleotide sequence ID" value="XM_002842000.1"/>
</dbReference>
<evidence type="ECO:0000313" key="3">
    <source>
        <dbReference type="Proteomes" id="UP000006911"/>
    </source>
</evidence>
<feature type="compositionally biased region" description="Pro residues" evidence="1">
    <location>
        <begin position="113"/>
        <end position="123"/>
    </location>
</feature>
<accession>D5GNZ4</accession>
<keyword evidence="3" id="KW-1185">Reference proteome</keyword>
<feature type="compositionally biased region" description="Low complexity" evidence="1">
    <location>
        <begin position="91"/>
        <end position="108"/>
    </location>
</feature>
<feature type="compositionally biased region" description="Polar residues" evidence="1">
    <location>
        <begin position="66"/>
        <end position="78"/>
    </location>
</feature>
<evidence type="ECO:0000256" key="1">
    <source>
        <dbReference type="SAM" id="MobiDB-lite"/>
    </source>
</evidence>
<dbReference type="HOGENOM" id="CLU_1138714_0_0_1"/>
<sequence length="244" mass="27488">MQEYSNFIPTTVYIKHEIMQPQNPQTPIKTPIPINPSAPRRMRIRNSEFPESPTPDTSHPGIPPRQRSNGTGTQSLRSPSPLVWDQSTCKTTLTPPSTSNSTSMPITPKYYPGSPPQLLPPSGIPTISEVRHPPQCTPNFEEACKTIQALDRLLEEVRLLKADTFFGNLYWSELNIFYRDFKRFLNRESDRFFTFVGGASVATDADYEGLDTVAQSIFDEWNVMKEAILRNDPGEGLDDAIVID</sequence>
<dbReference type="EMBL" id="FN430371">
    <property type="protein sequence ID" value="CAZ86237.1"/>
    <property type="molecule type" value="Genomic_DNA"/>
</dbReference>
<evidence type="ECO:0000313" key="2">
    <source>
        <dbReference type="EMBL" id="CAZ86237.1"/>
    </source>
</evidence>
<reference evidence="2 3" key="1">
    <citation type="journal article" date="2010" name="Nature">
        <title>Perigord black truffle genome uncovers evolutionary origins and mechanisms of symbiosis.</title>
        <authorList>
            <person name="Martin F."/>
            <person name="Kohler A."/>
            <person name="Murat C."/>
            <person name="Balestrini R."/>
            <person name="Coutinho P.M."/>
            <person name="Jaillon O."/>
            <person name="Montanini B."/>
            <person name="Morin E."/>
            <person name="Noel B."/>
            <person name="Percudani R."/>
            <person name="Porcel B."/>
            <person name="Rubini A."/>
            <person name="Amicucci A."/>
            <person name="Amselem J."/>
            <person name="Anthouard V."/>
            <person name="Arcioni S."/>
            <person name="Artiguenave F."/>
            <person name="Aury J.M."/>
            <person name="Ballario P."/>
            <person name="Bolchi A."/>
            <person name="Brenna A."/>
            <person name="Brun A."/>
            <person name="Buee M."/>
            <person name="Cantarel B."/>
            <person name="Chevalier G."/>
            <person name="Couloux A."/>
            <person name="Da Silva C."/>
            <person name="Denoeud F."/>
            <person name="Duplessis S."/>
            <person name="Ghignone S."/>
            <person name="Hilselberger B."/>
            <person name="Iotti M."/>
            <person name="Marcais B."/>
            <person name="Mello A."/>
            <person name="Miranda M."/>
            <person name="Pacioni G."/>
            <person name="Quesneville H."/>
            <person name="Riccioni C."/>
            <person name="Ruotolo R."/>
            <person name="Splivallo R."/>
            <person name="Stocchi V."/>
            <person name="Tisserant E."/>
            <person name="Viscomi A.R."/>
            <person name="Zambonelli A."/>
            <person name="Zampieri E."/>
            <person name="Henrissat B."/>
            <person name="Lebrun M.H."/>
            <person name="Paolocci F."/>
            <person name="Bonfante P."/>
            <person name="Ottonello S."/>
            <person name="Wincker P."/>
        </authorList>
    </citation>
    <scope>NUCLEOTIDE SEQUENCE [LARGE SCALE GENOMIC DNA]</scope>
    <source>
        <strain evidence="2 3">Mel28</strain>
    </source>
</reference>
<gene>
    <name evidence="2" type="ORF">GSTUM_00011595001</name>
</gene>
<feature type="region of interest" description="Disordered" evidence="1">
    <location>
        <begin position="18"/>
        <end position="123"/>
    </location>
</feature>
<dbReference type="KEGG" id="tml:GSTUM_00011595001"/>
<dbReference type="GeneID" id="9183530"/>
<organism evidence="2 3">
    <name type="scientific">Tuber melanosporum (strain Mel28)</name>
    <name type="common">Perigord black truffle</name>
    <dbReference type="NCBI Taxonomy" id="656061"/>
    <lineage>
        <taxon>Eukaryota</taxon>
        <taxon>Fungi</taxon>
        <taxon>Dikarya</taxon>
        <taxon>Ascomycota</taxon>
        <taxon>Pezizomycotina</taxon>
        <taxon>Pezizomycetes</taxon>
        <taxon>Pezizales</taxon>
        <taxon>Tuberaceae</taxon>
        <taxon>Tuber</taxon>
    </lineage>
</organism>